<dbReference type="Pfam" id="PF00010">
    <property type="entry name" value="HLH"/>
    <property type="match status" value="1"/>
</dbReference>
<dbReference type="GO" id="GO:0043054">
    <property type="term" value="P:dauer exit"/>
    <property type="evidence" value="ECO:0007669"/>
    <property type="project" value="EnsemblMetazoa"/>
</dbReference>
<dbReference type="WBParaSite" id="SRAE_X000202300.1">
    <property type="protein sequence ID" value="SRAE_X000202300.1"/>
    <property type="gene ID" value="WBGene00267601"/>
</dbReference>
<evidence type="ECO:0000313" key="4">
    <source>
        <dbReference type="WBParaSite" id="SRAE_X000202300.1"/>
    </source>
</evidence>
<dbReference type="GO" id="GO:0046983">
    <property type="term" value="F:protein dimerization activity"/>
    <property type="evidence" value="ECO:0007669"/>
    <property type="project" value="InterPro"/>
</dbReference>
<name>A0A090KS12_STRRB</name>
<dbReference type="OMA" id="RRMCSIN"/>
<reference evidence="2" key="1">
    <citation type="submission" date="2014-09" db="EMBL/GenBank/DDBJ databases">
        <authorList>
            <person name="Aslett A.Martin."/>
        </authorList>
    </citation>
    <scope>NUCLEOTIDE SEQUENCE</scope>
    <source>
        <strain evidence="2">ED321 Heterogonic</strain>
    </source>
</reference>
<accession>A0A090KS12</accession>
<evidence type="ECO:0000313" key="5">
    <source>
        <dbReference type="WormBase" id="SRAE_X000202300"/>
    </source>
</evidence>
<dbReference type="GO" id="GO:0140297">
    <property type="term" value="F:DNA-binding transcription factor binding"/>
    <property type="evidence" value="ECO:0007669"/>
    <property type="project" value="EnsemblMetazoa"/>
</dbReference>
<dbReference type="PROSITE" id="PS50888">
    <property type="entry name" value="BHLH"/>
    <property type="match status" value="1"/>
</dbReference>
<proteinExistence type="predicted"/>
<keyword evidence="3" id="KW-1185">Reference proteome</keyword>
<dbReference type="GeneID" id="36385095"/>
<dbReference type="InterPro" id="IPR050283">
    <property type="entry name" value="E-box_TF_Regulators"/>
</dbReference>
<dbReference type="CTD" id="36385095"/>
<evidence type="ECO:0000313" key="2">
    <source>
        <dbReference type="EMBL" id="CEF60285.1"/>
    </source>
</evidence>
<dbReference type="InterPro" id="IPR036638">
    <property type="entry name" value="HLH_DNA-bd_sf"/>
</dbReference>
<dbReference type="RefSeq" id="XP_024499494.1">
    <property type="nucleotide sequence ID" value="XM_024643107.1"/>
</dbReference>
<dbReference type="OrthoDB" id="6125763at2759"/>
<gene>
    <name evidence="2 4 5" type="ORF">SRAE_X000202300</name>
</gene>
<dbReference type="PANTHER" id="PTHR23349">
    <property type="entry name" value="BASIC HELIX-LOOP-HELIX TRANSCRIPTION FACTOR, TWIST"/>
    <property type="match status" value="1"/>
</dbReference>
<sequence length="142" mass="16667">MVSKDLIPFEVVKNLELKRPYSSVFSDKDTLIVDVDEREAANVRERKRMCSINVAFMDLKNYIPTFPFEKRLSKIDTLNLAIAYINMLEDVLSKDIDSYIYLKESVEQARRGHYNGVMWITSDLVARFKWINWKKLGITPIE</sequence>
<dbReference type="InterPro" id="IPR011598">
    <property type="entry name" value="bHLH_dom"/>
</dbReference>
<dbReference type="WormBase" id="SRAE_X000202300">
    <property type="protein sequence ID" value="SRP02842"/>
    <property type="gene ID" value="WBGene00267601"/>
</dbReference>
<reference evidence="4" key="3">
    <citation type="submission" date="2020-12" db="UniProtKB">
        <authorList>
            <consortium name="WormBaseParasite"/>
        </authorList>
    </citation>
    <scope>IDENTIFICATION</scope>
</reference>
<dbReference type="GO" id="GO:0000977">
    <property type="term" value="F:RNA polymerase II transcription regulatory region sequence-specific DNA binding"/>
    <property type="evidence" value="ECO:0007669"/>
    <property type="project" value="TreeGrafter"/>
</dbReference>
<dbReference type="Proteomes" id="UP000035682">
    <property type="component" value="Unplaced"/>
</dbReference>
<evidence type="ECO:0000259" key="1">
    <source>
        <dbReference type="PROSITE" id="PS50888"/>
    </source>
</evidence>
<dbReference type="AlphaFoldDB" id="A0A090KS12"/>
<dbReference type="SMART" id="SM00353">
    <property type="entry name" value="HLH"/>
    <property type="match status" value="1"/>
</dbReference>
<dbReference type="Gene3D" id="4.10.280.10">
    <property type="entry name" value="Helix-loop-helix DNA-binding domain"/>
    <property type="match status" value="1"/>
</dbReference>
<dbReference type="GO" id="GO:0000981">
    <property type="term" value="F:DNA-binding transcription factor activity, RNA polymerase II-specific"/>
    <property type="evidence" value="ECO:0007669"/>
    <property type="project" value="TreeGrafter"/>
</dbReference>
<dbReference type="SUPFAM" id="SSF47459">
    <property type="entry name" value="HLH, helix-loop-helix DNA-binding domain"/>
    <property type="match status" value="1"/>
</dbReference>
<reference evidence="3" key="2">
    <citation type="submission" date="2014-09" db="EMBL/GenBank/DDBJ databases">
        <authorList>
            <person name="Martin A.A."/>
        </authorList>
    </citation>
    <scope>NUCLEOTIDE SEQUENCE</scope>
    <source>
        <strain evidence="3">ED321</strain>
    </source>
</reference>
<dbReference type="PANTHER" id="PTHR23349:SF97">
    <property type="entry name" value="BHLH DOMAIN-CONTAINING PROTEIN"/>
    <property type="match status" value="1"/>
</dbReference>
<dbReference type="GO" id="GO:0006979">
    <property type="term" value="P:response to oxidative stress"/>
    <property type="evidence" value="ECO:0007669"/>
    <property type="project" value="EnsemblMetazoa"/>
</dbReference>
<dbReference type="EMBL" id="LN609398">
    <property type="protein sequence ID" value="CEF60285.1"/>
    <property type="molecule type" value="Genomic_DNA"/>
</dbReference>
<organism evidence="2">
    <name type="scientific">Strongyloides ratti</name>
    <name type="common">Parasitic roundworm</name>
    <dbReference type="NCBI Taxonomy" id="34506"/>
    <lineage>
        <taxon>Eukaryota</taxon>
        <taxon>Metazoa</taxon>
        <taxon>Ecdysozoa</taxon>
        <taxon>Nematoda</taxon>
        <taxon>Chromadorea</taxon>
        <taxon>Rhabditida</taxon>
        <taxon>Tylenchina</taxon>
        <taxon>Panagrolaimomorpha</taxon>
        <taxon>Strongyloidoidea</taxon>
        <taxon>Strongyloididae</taxon>
        <taxon>Strongyloides</taxon>
    </lineage>
</organism>
<evidence type="ECO:0000313" key="3">
    <source>
        <dbReference type="Proteomes" id="UP000035682"/>
    </source>
</evidence>
<protein>
    <submittedName>
        <fullName evidence="2 4">48 related 2</fullName>
    </submittedName>
</protein>
<feature type="domain" description="BHLH" evidence="1">
    <location>
        <begin position="36"/>
        <end position="88"/>
    </location>
</feature>